<protein>
    <submittedName>
        <fullName evidence="2">Uncharacterized protein</fullName>
    </submittedName>
</protein>
<evidence type="ECO:0000313" key="2">
    <source>
        <dbReference type="EMBL" id="KUH37497.1"/>
    </source>
</evidence>
<feature type="region of interest" description="Disordered" evidence="1">
    <location>
        <begin position="195"/>
        <end position="251"/>
    </location>
</feature>
<dbReference type="Proteomes" id="UP000054011">
    <property type="component" value="Unassembled WGS sequence"/>
</dbReference>
<evidence type="ECO:0000313" key="3">
    <source>
        <dbReference type="Proteomes" id="UP000054011"/>
    </source>
</evidence>
<name>A0A100Y4E5_9ACTN</name>
<gene>
    <name evidence="2" type="ORF">ATE80_18005</name>
</gene>
<proteinExistence type="predicted"/>
<accession>A0A100Y4E5</accession>
<keyword evidence="3" id="KW-1185">Reference proteome</keyword>
<sequence length="251" mass="26557">MSRSPYTGRLPGLATAYWMTARSPTTARTAPATARPPATPVYPAVAVAAGRSPREGISARARTVAVCRPGAAGTREVHTTLVMPRIQKLRPPGQRRAAPGTAGSVTVTRWRSAPERLVSVYRLTTVWPRRTPGCSAPRPGRALTVTERRSAPAVPAPSAAARGAVCADRSSAARASGSEPTRNVRPTLMRALLPSDCRGHRGGAPWSASVGAGARRHPDWAGRARMHRDGRRPPAAERGRADAGGRRTTRP</sequence>
<evidence type="ECO:0000256" key="1">
    <source>
        <dbReference type="SAM" id="MobiDB-lite"/>
    </source>
</evidence>
<dbReference type="EMBL" id="LNSV01000045">
    <property type="protein sequence ID" value="KUH37497.1"/>
    <property type="molecule type" value="Genomic_DNA"/>
</dbReference>
<feature type="compositionally biased region" description="Basic and acidic residues" evidence="1">
    <location>
        <begin position="231"/>
        <end position="245"/>
    </location>
</feature>
<reference evidence="2 3" key="1">
    <citation type="submission" date="2015-11" db="EMBL/GenBank/DDBJ databases">
        <title>Genome-wide analysis reveals the secondary metabolome in Streptomyces kanasensis ZX01.</title>
        <authorList>
            <person name="Zhang G."/>
            <person name="Han L."/>
            <person name="Feng J."/>
            <person name="Zhang X."/>
        </authorList>
    </citation>
    <scope>NUCLEOTIDE SEQUENCE [LARGE SCALE GENOMIC DNA]</scope>
    <source>
        <strain evidence="2 3">ZX01</strain>
    </source>
</reference>
<dbReference type="AlphaFoldDB" id="A0A100Y4E5"/>
<organism evidence="2 3">
    <name type="scientific">Streptomyces kanasensis</name>
    <dbReference type="NCBI Taxonomy" id="936756"/>
    <lineage>
        <taxon>Bacteria</taxon>
        <taxon>Bacillati</taxon>
        <taxon>Actinomycetota</taxon>
        <taxon>Actinomycetes</taxon>
        <taxon>Kitasatosporales</taxon>
        <taxon>Streptomycetaceae</taxon>
        <taxon>Streptomyces</taxon>
    </lineage>
</organism>
<comment type="caution">
    <text evidence="2">The sequence shown here is derived from an EMBL/GenBank/DDBJ whole genome shotgun (WGS) entry which is preliminary data.</text>
</comment>